<evidence type="ECO:0000313" key="8">
    <source>
        <dbReference type="EMBL" id="TWT56645.1"/>
    </source>
</evidence>
<proteinExistence type="inferred from homology"/>
<dbReference type="PROSITE" id="PS51898">
    <property type="entry name" value="TYR_RECOMBINASE"/>
    <property type="match status" value="1"/>
</dbReference>
<feature type="domain" description="Core-binding (CB)" evidence="7">
    <location>
        <begin position="133"/>
        <end position="219"/>
    </location>
</feature>
<evidence type="ECO:0000256" key="5">
    <source>
        <dbReference type="PROSITE-ProRule" id="PRU01248"/>
    </source>
</evidence>
<dbReference type="GO" id="GO:0015074">
    <property type="term" value="P:DNA integration"/>
    <property type="evidence" value="ECO:0007669"/>
    <property type="project" value="UniProtKB-KW"/>
</dbReference>
<organism evidence="8 9">
    <name type="scientific">Allorhodopirellula solitaria</name>
    <dbReference type="NCBI Taxonomy" id="2527987"/>
    <lineage>
        <taxon>Bacteria</taxon>
        <taxon>Pseudomonadati</taxon>
        <taxon>Planctomycetota</taxon>
        <taxon>Planctomycetia</taxon>
        <taxon>Pirellulales</taxon>
        <taxon>Pirellulaceae</taxon>
        <taxon>Allorhodopirellula</taxon>
    </lineage>
</organism>
<dbReference type="EMBL" id="SJPK01000012">
    <property type="protein sequence ID" value="TWT56645.1"/>
    <property type="molecule type" value="Genomic_DNA"/>
</dbReference>
<evidence type="ECO:0000256" key="3">
    <source>
        <dbReference type="ARBA" id="ARBA00023125"/>
    </source>
</evidence>
<dbReference type="InterPro" id="IPR011946">
    <property type="entry name" value="Integrase_integron-type"/>
</dbReference>
<dbReference type="GO" id="GO:0003677">
    <property type="term" value="F:DNA binding"/>
    <property type="evidence" value="ECO:0007669"/>
    <property type="project" value="UniProtKB-UniRule"/>
</dbReference>
<dbReference type="InterPro" id="IPR002104">
    <property type="entry name" value="Integrase_catalytic"/>
</dbReference>
<keyword evidence="2" id="KW-0229">DNA integration</keyword>
<dbReference type="CDD" id="cd01193">
    <property type="entry name" value="INT_IntI_C"/>
    <property type="match status" value="1"/>
</dbReference>
<evidence type="ECO:0000256" key="1">
    <source>
        <dbReference type="ARBA" id="ARBA00008857"/>
    </source>
</evidence>
<evidence type="ECO:0000256" key="4">
    <source>
        <dbReference type="ARBA" id="ARBA00023172"/>
    </source>
</evidence>
<dbReference type="InterPro" id="IPR011010">
    <property type="entry name" value="DNA_brk_join_enz"/>
</dbReference>
<dbReference type="Pfam" id="PF00589">
    <property type="entry name" value="Phage_integrase"/>
    <property type="match status" value="1"/>
</dbReference>
<evidence type="ECO:0000259" key="6">
    <source>
        <dbReference type="PROSITE" id="PS51898"/>
    </source>
</evidence>
<dbReference type="NCBIfam" id="TIGR02249">
    <property type="entry name" value="integrase_gron"/>
    <property type="match status" value="1"/>
</dbReference>
<reference evidence="8 9" key="1">
    <citation type="submission" date="2019-02" db="EMBL/GenBank/DDBJ databases">
        <title>Deep-cultivation of Planctomycetes and their phenomic and genomic characterization uncovers novel biology.</title>
        <authorList>
            <person name="Wiegand S."/>
            <person name="Jogler M."/>
            <person name="Boedeker C."/>
            <person name="Pinto D."/>
            <person name="Vollmers J."/>
            <person name="Rivas-Marin E."/>
            <person name="Kohn T."/>
            <person name="Peeters S.H."/>
            <person name="Heuer A."/>
            <person name="Rast P."/>
            <person name="Oberbeckmann S."/>
            <person name="Bunk B."/>
            <person name="Jeske O."/>
            <person name="Meyerdierks A."/>
            <person name="Storesund J.E."/>
            <person name="Kallscheuer N."/>
            <person name="Luecker S."/>
            <person name="Lage O.M."/>
            <person name="Pohl T."/>
            <person name="Merkel B.J."/>
            <person name="Hornburger P."/>
            <person name="Mueller R.-W."/>
            <person name="Bruemmer F."/>
            <person name="Labrenz M."/>
            <person name="Spormann A.M."/>
            <person name="Op Den Camp H."/>
            <person name="Overmann J."/>
            <person name="Amann R."/>
            <person name="Jetten M.S.M."/>
            <person name="Mascher T."/>
            <person name="Medema M.H."/>
            <person name="Devos D.P."/>
            <person name="Kaster A.-K."/>
            <person name="Ovreas L."/>
            <person name="Rohde M."/>
            <person name="Galperin M.Y."/>
            <person name="Jogler C."/>
        </authorList>
    </citation>
    <scope>NUCLEOTIDE SEQUENCE [LARGE SCALE GENOMIC DNA]</scope>
    <source>
        <strain evidence="8 9">CA85</strain>
    </source>
</reference>
<dbReference type="Gene3D" id="1.10.443.10">
    <property type="entry name" value="Intergrase catalytic core"/>
    <property type="match status" value="1"/>
</dbReference>
<dbReference type="AlphaFoldDB" id="A0A5C5X3A9"/>
<sequence>MSRWRGGREVFQIEGVSVMGTFEKPAQAEQELKWAWIWFRQFSAFHRRRGENQRPFTQDEVIAFLRSKRDANMPAWKRMKIIEALMTYRHEIQHQGIEDLVPLKERMIEICQVERAKDGGYDSIEEAVGKINPTEPDAIQAFRRALRLDGKKLGTERCYVTDLKAFMADRALKCLQDFAPMGEIDVESHLSDLAVDGNVAPSTQNRSYYALLKFFKLVLRRDMGRVEAIRASKRNWVPTVLAEEEVGQVLSGLSGVHLTICQLLYGCGMRISEALRLRVKDIDFANTQIEIRNSKGGKSRLVPMPENLIEPLRRWVASREVLHRHDEADGTASVWLPHALARKYPNAHRELRWQYLFASHRLSRDPRTGSLHRHHLHKDTFPAHLRKAVEAAGLVKRITSHTFRHCFATHLLWEGTDIREIQVLLGHNDVKTTEIYTHVRNPKKRTSVSPLDRLMKAGAA</sequence>
<dbReference type="InterPro" id="IPR010998">
    <property type="entry name" value="Integrase_recombinase_N"/>
</dbReference>
<feature type="domain" description="Tyr recombinase" evidence="6">
    <location>
        <begin position="236"/>
        <end position="449"/>
    </location>
</feature>
<keyword evidence="4" id="KW-0233">DNA recombination</keyword>
<gene>
    <name evidence="8" type="primary">xerD_5</name>
    <name evidence="8" type="ORF">CA85_41790</name>
</gene>
<accession>A0A5C5X3A9</accession>
<dbReference type="InterPro" id="IPR050090">
    <property type="entry name" value="Tyrosine_recombinase_XerCD"/>
</dbReference>
<dbReference type="Gene3D" id="1.10.150.130">
    <property type="match status" value="1"/>
</dbReference>
<dbReference type="SUPFAM" id="SSF56349">
    <property type="entry name" value="DNA breaking-rejoining enzymes"/>
    <property type="match status" value="1"/>
</dbReference>
<protein>
    <submittedName>
        <fullName evidence="8">Tyrosine recombinase XerD</fullName>
    </submittedName>
</protein>
<evidence type="ECO:0000256" key="2">
    <source>
        <dbReference type="ARBA" id="ARBA00022908"/>
    </source>
</evidence>
<dbReference type="GO" id="GO:0006310">
    <property type="term" value="P:DNA recombination"/>
    <property type="evidence" value="ECO:0007669"/>
    <property type="project" value="UniProtKB-KW"/>
</dbReference>
<dbReference type="InterPro" id="IPR013762">
    <property type="entry name" value="Integrase-like_cat_sf"/>
</dbReference>
<comment type="similarity">
    <text evidence="1">Belongs to the 'phage' integrase family.</text>
</comment>
<name>A0A5C5X3A9_9BACT</name>
<keyword evidence="9" id="KW-1185">Reference proteome</keyword>
<evidence type="ECO:0000313" key="9">
    <source>
        <dbReference type="Proteomes" id="UP000318053"/>
    </source>
</evidence>
<evidence type="ECO:0000259" key="7">
    <source>
        <dbReference type="PROSITE" id="PS51900"/>
    </source>
</evidence>
<keyword evidence="3 5" id="KW-0238">DNA-binding</keyword>
<dbReference type="Proteomes" id="UP000318053">
    <property type="component" value="Unassembled WGS sequence"/>
</dbReference>
<dbReference type="PROSITE" id="PS51900">
    <property type="entry name" value="CB"/>
    <property type="match status" value="1"/>
</dbReference>
<dbReference type="InterPro" id="IPR004107">
    <property type="entry name" value="Integrase_SAM-like_N"/>
</dbReference>
<dbReference type="Pfam" id="PF13495">
    <property type="entry name" value="Phage_int_SAM_4"/>
    <property type="match status" value="1"/>
</dbReference>
<dbReference type="PANTHER" id="PTHR30349">
    <property type="entry name" value="PHAGE INTEGRASE-RELATED"/>
    <property type="match status" value="1"/>
</dbReference>
<dbReference type="PANTHER" id="PTHR30349:SF64">
    <property type="entry name" value="PROPHAGE INTEGRASE INTD-RELATED"/>
    <property type="match status" value="1"/>
</dbReference>
<comment type="caution">
    <text evidence="8">The sequence shown here is derived from an EMBL/GenBank/DDBJ whole genome shotgun (WGS) entry which is preliminary data.</text>
</comment>
<dbReference type="InterPro" id="IPR044068">
    <property type="entry name" value="CB"/>
</dbReference>